<dbReference type="PANTHER" id="PTHR34693">
    <property type="entry name" value="PROTEIN PAR32"/>
    <property type="match status" value="1"/>
</dbReference>
<dbReference type="PANTHER" id="PTHR34693:SF1">
    <property type="entry name" value="PROTEIN PAR32"/>
    <property type="match status" value="1"/>
</dbReference>
<feature type="compositionally biased region" description="Basic and acidic residues" evidence="1">
    <location>
        <begin position="52"/>
        <end position="64"/>
    </location>
</feature>
<dbReference type="Pfam" id="PF12223">
    <property type="entry name" value="DUF3602"/>
    <property type="match status" value="1"/>
</dbReference>
<evidence type="ECO:0000313" key="3">
    <source>
        <dbReference type="Proteomes" id="UP000192927"/>
    </source>
</evidence>
<dbReference type="Proteomes" id="UP000192927">
    <property type="component" value="Unassembled WGS sequence"/>
</dbReference>
<reference evidence="3" key="1">
    <citation type="submission" date="2017-03" db="EMBL/GenBank/DDBJ databases">
        <authorList>
            <person name="Sharma R."/>
            <person name="Thines M."/>
        </authorList>
    </citation>
    <scope>NUCLEOTIDE SEQUENCE [LARGE SCALE GENOMIC DNA]</scope>
</reference>
<dbReference type="InterPro" id="IPR022024">
    <property type="entry name" value="DUF3602"/>
</dbReference>
<name>A0A1W5CSZ1_9LECA</name>
<feature type="region of interest" description="Disordered" evidence="1">
    <location>
        <begin position="1"/>
        <end position="137"/>
    </location>
</feature>
<evidence type="ECO:0000313" key="2">
    <source>
        <dbReference type="EMBL" id="SLM33976.1"/>
    </source>
</evidence>
<dbReference type="InterPro" id="IPR053203">
    <property type="entry name" value="Cisplatin_resist-associated"/>
</dbReference>
<feature type="compositionally biased region" description="Basic and acidic residues" evidence="1">
    <location>
        <begin position="91"/>
        <end position="137"/>
    </location>
</feature>
<sequence length="137" mass="15063">MAADKVSSYGRGGAGNFSAAKDIPPPDLVTPTIKGDMYTTGRGGQGNMAKNYSDRPELARERQDVNAMPRRLSEAETFYGRGGAANTTRPSQEDVVRAREENRRMEQQARQSSRDRAKGLADKGRDMLKRGLKGEDK</sequence>
<organism evidence="2 3">
    <name type="scientific">Lasallia pustulata</name>
    <dbReference type="NCBI Taxonomy" id="136370"/>
    <lineage>
        <taxon>Eukaryota</taxon>
        <taxon>Fungi</taxon>
        <taxon>Dikarya</taxon>
        <taxon>Ascomycota</taxon>
        <taxon>Pezizomycotina</taxon>
        <taxon>Lecanoromycetes</taxon>
        <taxon>OSLEUM clade</taxon>
        <taxon>Umbilicariomycetidae</taxon>
        <taxon>Umbilicariales</taxon>
        <taxon>Umbilicariaceae</taxon>
        <taxon>Lasallia</taxon>
    </lineage>
</organism>
<accession>A0A1W5CSZ1</accession>
<dbReference type="AlphaFoldDB" id="A0A1W5CSZ1"/>
<dbReference type="EMBL" id="FWEW01000197">
    <property type="protein sequence ID" value="SLM33976.1"/>
    <property type="molecule type" value="Genomic_DNA"/>
</dbReference>
<proteinExistence type="predicted"/>
<protein>
    <submittedName>
        <fullName evidence="2">Uncharacterized protein</fullName>
    </submittedName>
</protein>
<evidence type="ECO:0000256" key="1">
    <source>
        <dbReference type="SAM" id="MobiDB-lite"/>
    </source>
</evidence>
<keyword evidence="3" id="KW-1185">Reference proteome</keyword>